<dbReference type="AlphaFoldDB" id="A0A6J7KT56"/>
<keyword evidence="1" id="KW-0175">Coiled coil</keyword>
<sequence>MTAHDMLQLQTVDSALDSITHRRPRLPEKLAHDADVAALAAVQAAMAAAQARIDAAQRSIDLAEHSAADLTTKRTRLEAQLKTVIAPREAEALMSQIANINAQRSDLDDQELAALDEQSAGEADLLSAGEGQPALQAMCDASAAALAAALAELAAQEVSLHAERDALAASFNADDRATYDHARKQFGVGVAQLQHSHCSGCHMDLSPAELDLVKSAPAGEPSECPQCGRILIR</sequence>
<evidence type="ECO:0000313" key="7">
    <source>
        <dbReference type="EMBL" id="CAB4851889.1"/>
    </source>
</evidence>
<evidence type="ECO:0000313" key="8">
    <source>
        <dbReference type="EMBL" id="CAB4959076.1"/>
    </source>
</evidence>
<dbReference type="InterPro" id="IPR003743">
    <property type="entry name" value="Zf-RING_7"/>
</dbReference>
<dbReference type="EMBL" id="CAFBIY010000101">
    <property type="protein sequence ID" value="CAB4851889.1"/>
    <property type="molecule type" value="Genomic_DNA"/>
</dbReference>
<proteinExistence type="predicted"/>
<name>A0A6J7KT56_9ZZZZ</name>
<dbReference type="Gene3D" id="1.10.287.1490">
    <property type="match status" value="1"/>
</dbReference>
<feature type="domain" description="CT398-like coiled coil hairpin" evidence="3">
    <location>
        <begin position="9"/>
        <end position="186"/>
    </location>
</feature>
<organism evidence="8">
    <name type="scientific">freshwater metagenome</name>
    <dbReference type="NCBI Taxonomy" id="449393"/>
    <lineage>
        <taxon>unclassified sequences</taxon>
        <taxon>metagenomes</taxon>
        <taxon>ecological metagenomes</taxon>
    </lineage>
</organism>
<evidence type="ECO:0000256" key="1">
    <source>
        <dbReference type="SAM" id="Coils"/>
    </source>
</evidence>
<dbReference type="EMBL" id="CAFBMT010000041">
    <property type="protein sequence ID" value="CAB4959076.1"/>
    <property type="molecule type" value="Genomic_DNA"/>
</dbReference>
<evidence type="ECO:0000313" key="4">
    <source>
        <dbReference type="EMBL" id="CAB4365502.1"/>
    </source>
</evidence>
<accession>A0A6J7KT56</accession>
<dbReference type="EMBL" id="CAEZYF010000039">
    <property type="protein sequence ID" value="CAB4749542.1"/>
    <property type="molecule type" value="Genomic_DNA"/>
</dbReference>
<gene>
    <name evidence="5" type="ORF">UFOPK2656_03458</name>
    <name evidence="6" type="ORF">UFOPK3099_01132</name>
    <name evidence="7" type="ORF">UFOPK3267_01783</name>
    <name evidence="8" type="ORF">UFOPK3651_03388</name>
    <name evidence="9" type="ORF">UFOPK3931_02768</name>
    <name evidence="4" type="ORF">UFOPK4189_03245</name>
</gene>
<dbReference type="EMBL" id="CAFBOL010000106">
    <property type="protein sequence ID" value="CAB5010211.1"/>
    <property type="molecule type" value="Genomic_DNA"/>
</dbReference>
<feature type="coiled-coil region" evidence="1">
    <location>
        <begin position="39"/>
        <end position="110"/>
    </location>
</feature>
<evidence type="ECO:0000259" key="2">
    <source>
        <dbReference type="Pfam" id="PF02591"/>
    </source>
</evidence>
<evidence type="ECO:0000313" key="5">
    <source>
        <dbReference type="EMBL" id="CAB4749542.1"/>
    </source>
</evidence>
<evidence type="ECO:0000313" key="6">
    <source>
        <dbReference type="EMBL" id="CAB4816803.1"/>
    </source>
</evidence>
<dbReference type="InterPro" id="IPR056003">
    <property type="entry name" value="CT398_CC_hairpin"/>
</dbReference>
<evidence type="ECO:0000259" key="3">
    <source>
        <dbReference type="Pfam" id="PF24481"/>
    </source>
</evidence>
<dbReference type="Pfam" id="PF24481">
    <property type="entry name" value="CT398_CC"/>
    <property type="match status" value="1"/>
</dbReference>
<dbReference type="EMBL" id="CAFAAV010000072">
    <property type="protein sequence ID" value="CAB4816803.1"/>
    <property type="molecule type" value="Genomic_DNA"/>
</dbReference>
<dbReference type="EMBL" id="CAESGF010000034">
    <property type="protein sequence ID" value="CAB4365502.1"/>
    <property type="molecule type" value="Genomic_DNA"/>
</dbReference>
<feature type="domain" description="C4-type zinc ribbon" evidence="2">
    <location>
        <begin position="198"/>
        <end position="231"/>
    </location>
</feature>
<evidence type="ECO:0000313" key="9">
    <source>
        <dbReference type="EMBL" id="CAB5010211.1"/>
    </source>
</evidence>
<protein>
    <submittedName>
        <fullName evidence="8">Unannotated protein</fullName>
    </submittedName>
</protein>
<dbReference type="Pfam" id="PF02591">
    <property type="entry name" value="Zn_ribbon_9"/>
    <property type="match status" value="1"/>
</dbReference>
<reference evidence="8" key="1">
    <citation type="submission" date="2020-05" db="EMBL/GenBank/DDBJ databases">
        <authorList>
            <person name="Chiriac C."/>
            <person name="Salcher M."/>
            <person name="Ghai R."/>
            <person name="Kavagutti S V."/>
        </authorList>
    </citation>
    <scope>NUCLEOTIDE SEQUENCE</scope>
</reference>